<sequence length="131" mass="14673">MSNYHSNDVQSFFGILNKLRSKSIEVFLISVNYCSKSILNTRFTSTPEHQVSGHVFANSTGNTLDNVMIVLARYILRCSCRKGVKCQVKLVATTGCRFERTSNGGEICYENVTREILSQPDSFDKDSCATE</sequence>
<evidence type="ECO:0000313" key="1">
    <source>
        <dbReference type="Proteomes" id="UP000887565"/>
    </source>
</evidence>
<reference evidence="2" key="1">
    <citation type="submission" date="2022-11" db="UniProtKB">
        <authorList>
            <consortium name="WormBaseParasite"/>
        </authorList>
    </citation>
    <scope>IDENTIFICATION</scope>
</reference>
<name>A0A915L436_ROMCU</name>
<dbReference type="AlphaFoldDB" id="A0A915L436"/>
<accession>A0A915L436</accession>
<dbReference type="WBParaSite" id="nRc.2.0.1.t45267-RA">
    <property type="protein sequence ID" value="nRc.2.0.1.t45267-RA"/>
    <property type="gene ID" value="nRc.2.0.1.g45267"/>
</dbReference>
<protein>
    <submittedName>
        <fullName evidence="2">Uncharacterized protein</fullName>
    </submittedName>
</protein>
<organism evidence="1 2">
    <name type="scientific">Romanomermis culicivorax</name>
    <name type="common">Nematode worm</name>
    <dbReference type="NCBI Taxonomy" id="13658"/>
    <lineage>
        <taxon>Eukaryota</taxon>
        <taxon>Metazoa</taxon>
        <taxon>Ecdysozoa</taxon>
        <taxon>Nematoda</taxon>
        <taxon>Enoplea</taxon>
        <taxon>Dorylaimia</taxon>
        <taxon>Mermithida</taxon>
        <taxon>Mermithoidea</taxon>
        <taxon>Mermithidae</taxon>
        <taxon>Romanomermis</taxon>
    </lineage>
</organism>
<dbReference type="Proteomes" id="UP000887565">
    <property type="component" value="Unplaced"/>
</dbReference>
<keyword evidence="1" id="KW-1185">Reference proteome</keyword>
<evidence type="ECO:0000313" key="2">
    <source>
        <dbReference type="WBParaSite" id="nRc.2.0.1.t45267-RA"/>
    </source>
</evidence>
<proteinExistence type="predicted"/>